<sequence>MKRSSYLIWLAFALVTLACLAWRESVYPAVAPPVVQDPPVTTAALPEKPLSAATLALAFGFQAPGQRQSSRADIALKASFVSSQGDARALVRSDSGEAIYRVGDRLPGHGVLRQINVRSIVLWIDGREEVVSLSSDTPSVFLPTGAATRPRPVSDPSARLLREVQ</sequence>
<evidence type="ECO:0000256" key="4">
    <source>
        <dbReference type="ARBA" id="ARBA00022519"/>
    </source>
</evidence>
<protein>
    <recommendedName>
        <fullName evidence="10">Type II secretion system protein GspC N-terminal domain-containing protein</fullName>
    </recommendedName>
</protein>
<name>A0A1L5PXF5_PSEPU</name>
<dbReference type="GO" id="GO:0005886">
    <property type="term" value="C:plasma membrane"/>
    <property type="evidence" value="ECO:0007669"/>
    <property type="project" value="UniProtKB-SubCell"/>
</dbReference>
<reference evidence="11 12" key="1">
    <citation type="submission" date="2016-12" db="EMBL/GenBank/DDBJ databases">
        <title>Draft Genome Sequence of Mercury Resistant Pseudomonas DRA525.</title>
        <authorList>
            <person name="Drace K.M."/>
        </authorList>
    </citation>
    <scope>NUCLEOTIDE SEQUENCE [LARGE SCALE GENOMIC DNA]</scope>
    <source>
        <strain evidence="11 12">DRA525</strain>
    </source>
</reference>
<keyword evidence="3" id="KW-1003">Cell membrane</keyword>
<dbReference type="AlphaFoldDB" id="A0A1L5PXF5"/>
<evidence type="ECO:0000256" key="3">
    <source>
        <dbReference type="ARBA" id="ARBA00022475"/>
    </source>
</evidence>
<keyword evidence="7" id="KW-1133">Transmembrane helix</keyword>
<evidence type="ECO:0000256" key="8">
    <source>
        <dbReference type="ARBA" id="ARBA00023136"/>
    </source>
</evidence>
<evidence type="ECO:0000256" key="2">
    <source>
        <dbReference type="ARBA" id="ARBA00022448"/>
    </source>
</evidence>
<gene>
    <name evidence="11" type="ORF">BL240_26585</name>
</gene>
<dbReference type="PROSITE" id="PS51257">
    <property type="entry name" value="PROKAR_LIPOPROTEIN"/>
    <property type="match status" value="1"/>
</dbReference>
<evidence type="ECO:0000256" key="7">
    <source>
        <dbReference type="ARBA" id="ARBA00022989"/>
    </source>
</evidence>
<dbReference type="GO" id="GO:0015031">
    <property type="term" value="P:protein transport"/>
    <property type="evidence" value="ECO:0007669"/>
    <property type="project" value="UniProtKB-KW"/>
</dbReference>
<keyword evidence="4" id="KW-0997">Cell inner membrane</keyword>
<dbReference type="InterPro" id="IPR024961">
    <property type="entry name" value="T2SS_GspC_N"/>
</dbReference>
<evidence type="ECO:0000313" key="11">
    <source>
        <dbReference type="EMBL" id="APO84821.1"/>
    </source>
</evidence>
<dbReference type="Pfam" id="PF11356">
    <property type="entry name" value="T2SSC"/>
    <property type="match status" value="1"/>
</dbReference>
<feature type="region of interest" description="Disordered" evidence="9">
    <location>
        <begin position="143"/>
        <end position="165"/>
    </location>
</feature>
<dbReference type="Gene3D" id="2.30.30.830">
    <property type="match status" value="1"/>
</dbReference>
<organism evidence="11 12">
    <name type="scientific">Pseudomonas putida</name>
    <name type="common">Arthrobacter siderocapsulatus</name>
    <dbReference type="NCBI Taxonomy" id="303"/>
    <lineage>
        <taxon>Bacteria</taxon>
        <taxon>Pseudomonadati</taxon>
        <taxon>Pseudomonadota</taxon>
        <taxon>Gammaproteobacteria</taxon>
        <taxon>Pseudomonadales</taxon>
        <taxon>Pseudomonadaceae</taxon>
        <taxon>Pseudomonas</taxon>
    </lineage>
</organism>
<proteinExistence type="predicted"/>
<feature type="domain" description="Type II secretion system protein GspC N-terminal" evidence="10">
    <location>
        <begin position="9"/>
        <end position="130"/>
    </location>
</feature>
<comment type="subcellular location">
    <subcellularLocation>
        <location evidence="1">Cell inner membrane</location>
    </subcellularLocation>
</comment>
<evidence type="ECO:0000256" key="5">
    <source>
        <dbReference type="ARBA" id="ARBA00022692"/>
    </source>
</evidence>
<evidence type="ECO:0000256" key="1">
    <source>
        <dbReference type="ARBA" id="ARBA00004533"/>
    </source>
</evidence>
<evidence type="ECO:0000256" key="6">
    <source>
        <dbReference type="ARBA" id="ARBA00022927"/>
    </source>
</evidence>
<dbReference type="RefSeq" id="WP_075046639.1">
    <property type="nucleotide sequence ID" value="NZ_CP018743.1"/>
</dbReference>
<keyword evidence="6" id="KW-0653">Protein transport</keyword>
<dbReference type="Proteomes" id="UP000185146">
    <property type="component" value="Chromosome"/>
</dbReference>
<keyword evidence="5" id="KW-0812">Transmembrane</keyword>
<keyword evidence="2" id="KW-0813">Transport</keyword>
<accession>A0A1L5PXF5</accession>
<evidence type="ECO:0000256" key="9">
    <source>
        <dbReference type="SAM" id="MobiDB-lite"/>
    </source>
</evidence>
<evidence type="ECO:0000313" key="12">
    <source>
        <dbReference type="Proteomes" id="UP000185146"/>
    </source>
</evidence>
<evidence type="ECO:0000259" key="10">
    <source>
        <dbReference type="Pfam" id="PF11356"/>
    </source>
</evidence>
<dbReference type="EMBL" id="CP018743">
    <property type="protein sequence ID" value="APO84821.1"/>
    <property type="molecule type" value="Genomic_DNA"/>
</dbReference>
<keyword evidence="8" id="KW-0472">Membrane</keyword>